<feature type="domain" description="Phlebovirus glycoprotein G2 fusion" evidence="4">
    <location>
        <begin position="593"/>
        <end position="901"/>
    </location>
</feature>
<gene>
    <name evidence="7" type="ORF">CYNAS_LOCUS18884</name>
</gene>
<dbReference type="InterPro" id="IPR043603">
    <property type="entry name" value="Phlebo_G2_C"/>
</dbReference>
<evidence type="ECO:0000313" key="7">
    <source>
        <dbReference type="EMBL" id="CAJ0606901.1"/>
    </source>
</evidence>
<feature type="compositionally biased region" description="Basic residues" evidence="2">
    <location>
        <begin position="1145"/>
        <end position="1162"/>
    </location>
</feature>
<evidence type="ECO:0000256" key="2">
    <source>
        <dbReference type="SAM" id="MobiDB-lite"/>
    </source>
</evidence>
<dbReference type="EMBL" id="CATQJL010000316">
    <property type="protein sequence ID" value="CAJ0606901.1"/>
    <property type="molecule type" value="Genomic_DNA"/>
</dbReference>
<proteinExistence type="predicted"/>
<dbReference type="PANTHER" id="PTHR47331:SF1">
    <property type="entry name" value="GAG-LIKE PROTEIN"/>
    <property type="match status" value="1"/>
</dbReference>
<feature type="transmembrane region" description="Helical" evidence="3">
    <location>
        <begin position="568"/>
        <end position="590"/>
    </location>
</feature>
<dbReference type="Proteomes" id="UP001176961">
    <property type="component" value="Unassembled WGS sequence"/>
</dbReference>
<keyword evidence="3" id="KW-1133">Transmembrane helix</keyword>
<organism evidence="7 8">
    <name type="scientific">Cylicocyclus nassatus</name>
    <name type="common">Nematode worm</name>
    <dbReference type="NCBI Taxonomy" id="53992"/>
    <lineage>
        <taxon>Eukaryota</taxon>
        <taxon>Metazoa</taxon>
        <taxon>Ecdysozoa</taxon>
        <taxon>Nematoda</taxon>
        <taxon>Chromadorea</taxon>
        <taxon>Rhabditida</taxon>
        <taxon>Rhabditina</taxon>
        <taxon>Rhabditomorpha</taxon>
        <taxon>Strongyloidea</taxon>
        <taxon>Strongylidae</taxon>
        <taxon>Cylicocyclus</taxon>
    </lineage>
</organism>
<sequence>MEAVLYKRPIAISVHTLTTLTANFKVYAEPIAFSQDEQSQLDEAQAAIDLISGGINQLNKAKEDLKSLLNQFKEYYSTSTKDEKKNLNNAIEEIERETNFNEVLGKATEMVFMLESRMTEAKSAKNRLMRKISLDNRPDMFKSMEADEIQRKNSQEQVIDDTPMITSQGSEWLSEDSSASATVTRIEAVINTRPLAKLPSTDISDIPLRPVDFLQGNLAYSIPNVGLSTERDNSYDPDLIQTALQARQALEYSETVANKFWERWNTEYLTMLREIQQSELRQSRHTALRDPIVGEIVLIQQDFIPRGNWSYGKIIELLRSQDGQVRSVKLQLPNRHILHRPLTKIYPLELRSTPINDNPIEEIQDNAPETATRPLRQARVRALQAIQEFEESLEEPNTPRASQYISLGTYPLLLTLFLTIISAANATQSALHCLNGTVNITSPKEQFELCIAERCKTYAKNSSDLSLRLPHTSQANNISISMKFKSSTNMVHIARTCKMPSICDHPHLILSKKLLANPHCWPTGAIISIAALIYLVLTIPLILYLCCAKRKKEQVRYRPHNRLSLRTFAPAPIHNTNIIALSLIALTTLASACQHGHMRHNVDLECGRDNQCTYELNREVLFNKIQVNLCVQIRHANKTIGTLHIKNNPITMECSKRTLFFTRDSKPRVYSAVRCHQAGSCTEQICANLKANGTVQELERQHAEEYPGYSGCERACGGLACGCFFPIPACSFYRVAHVPRNEDVYEVLDCLEWKPSVNLSLQLTLFNRVASKQMILLPYVTQKFEEIEFTAISVHKPALPVLHRRFAISNNTALAIPEGYKLPVECSSAANALSDFRSCANRMICACRGTNPPTRCDCPNENIQDIKADASNKLPTITPFSQTFVYDNSIVTRTQEAEVTIKIESKLLLDSGHYTLDQECQVSVTNVTGCYDCQEGATISISCLTEIDAWLTIRCGAHTFPVECGAKTTQSKVVLDYDRAIVEERCTATCKGKQIEFDLAGHLEYMPKHLEAPSFETDGDFTWHQKLDWFSDIKIPDLKPLMKLVAQHWKLTLAAAPVPTRNTSIPTKHHYAGRSRRGDAHRAARKRCQDHGAEDGLPATVIRATPGSHGPETGDPSKVIRSGARHASGPVKTALQLRILPLRGQPRRSPHGKMPKIPRRSGKSGAGQRFGPLQQVPTTTPWPGLWSEVLHLHRGPQHAPVPVAWHIQRVQAQKELKF</sequence>
<evidence type="ECO:0000313" key="8">
    <source>
        <dbReference type="Proteomes" id="UP001176961"/>
    </source>
</evidence>
<dbReference type="PANTHER" id="PTHR47331">
    <property type="entry name" value="PHD-TYPE DOMAIN-CONTAINING PROTEIN"/>
    <property type="match status" value="1"/>
</dbReference>
<comment type="caution">
    <text evidence="7">The sequence shown here is derived from an EMBL/GenBank/DDBJ whole genome shotgun (WGS) entry which is preliminary data.</text>
</comment>
<accession>A0AA36H9Z8</accession>
<evidence type="ECO:0000259" key="5">
    <source>
        <dbReference type="Pfam" id="PF18701"/>
    </source>
</evidence>
<protein>
    <recommendedName>
        <fullName evidence="9">Phlebovirus glycoprotein G2 fusion domain-containing protein</fullName>
    </recommendedName>
</protein>
<reference evidence="7" key="1">
    <citation type="submission" date="2023-07" db="EMBL/GenBank/DDBJ databases">
        <authorList>
            <consortium name="CYATHOMIX"/>
        </authorList>
    </citation>
    <scope>NUCLEOTIDE SEQUENCE</scope>
    <source>
        <strain evidence="7">N/A</strain>
    </source>
</reference>
<keyword evidence="8" id="KW-1185">Reference proteome</keyword>
<dbReference type="InterPro" id="IPR040676">
    <property type="entry name" value="DUF5641"/>
</dbReference>
<evidence type="ECO:0000259" key="4">
    <source>
        <dbReference type="Pfam" id="PF07245"/>
    </source>
</evidence>
<feature type="domain" description="DUF5641" evidence="5">
    <location>
        <begin position="252"/>
        <end position="348"/>
    </location>
</feature>
<dbReference type="Pfam" id="PF19019">
    <property type="entry name" value="Phlebo_G2_C"/>
    <property type="match status" value="1"/>
</dbReference>
<dbReference type="InterPro" id="IPR009878">
    <property type="entry name" value="Phlebovirus_G2_fusion"/>
</dbReference>
<keyword evidence="3" id="KW-0472">Membrane</keyword>
<dbReference type="Gene3D" id="2.60.40.3770">
    <property type="match status" value="1"/>
</dbReference>
<feature type="compositionally biased region" description="Basic and acidic residues" evidence="2">
    <location>
        <begin position="1076"/>
        <end position="1094"/>
    </location>
</feature>
<evidence type="ECO:0000256" key="1">
    <source>
        <dbReference type="SAM" id="Coils"/>
    </source>
</evidence>
<feature type="region of interest" description="Disordered" evidence="2">
    <location>
        <begin position="1061"/>
        <end position="1131"/>
    </location>
</feature>
<keyword evidence="3" id="KW-0812">Transmembrane</keyword>
<name>A0AA36H9Z8_CYLNA</name>
<feature type="coiled-coil region" evidence="1">
    <location>
        <begin position="55"/>
        <end position="97"/>
    </location>
</feature>
<dbReference type="Pfam" id="PF18701">
    <property type="entry name" value="DUF5641"/>
    <property type="match status" value="1"/>
</dbReference>
<keyword evidence="1" id="KW-0175">Coiled coil</keyword>
<evidence type="ECO:0000256" key="3">
    <source>
        <dbReference type="SAM" id="Phobius"/>
    </source>
</evidence>
<feature type="transmembrane region" description="Helical" evidence="3">
    <location>
        <begin position="521"/>
        <end position="547"/>
    </location>
</feature>
<feature type="domain" description="Phlebovirus glycoprotein G2 C-terminal" evidence="6">
    <location>
        <begin position="919"/>
        <end position="1004"/>
    </location>
</feature>
<dbReference type="Pfam" id="PF07245">
    <property type="entry name" value="Phlebovirus_G2"/>
    <property type="match status" value="1"/>
</dbReference>
<evidence type="ECO:0000259" key="6">
    <source>
        <dbReference type="Pfam" id="PF19019"/>
    </source>
</evidence>
<evidence type="ECO:0008006" key="9">
    <source>
        <dbReference type="Google" id="ProtNLM"/>
    </source>
</evidence>
<feature type="region of interest" description="Disordered" evidence="2">
    <location>
        <begin position="1144"/>
        <end position="1178"/>
    </location>
</feature>
<dbReference type="AlphaFoldDB" id="A0AA36H9Z8"/>